<evidence type="ECO:0000256" key="4">
    <source>
        <dbReference type="ARBA" id="ARBA00022452"/>
    </source>
</evidence>
<comment type="subcellular location">
    <subcellularLocation>
        <location evidence="1">Cell outer membrane</location>
    </subcellularLocation>
</comment>
<evidence type="ECO:0000256" key="2">
    <source>
        <dbReference type="ARBA" id="ARBA00007613"/>
    </source>
</evidence>
<gene>
    <name evidence="9" type="ORF">SAMN05444380_11936</name>
</gene>
<organism evidence="9 10">
    <name type="scientific">Thermophagus xiamenensis</name>
    <dbReference type="NCBI Taxonomy" id="385682"/>
    <lineage>
        <taxon>Bacteria</taxon>
        <taxon>Pseudomonadati</taxon>
        <taxon>Bacteroidota</taxon>
        <taxon>Bacteroidia</taxon>
        <taxon>Marinilabiliales</taxon>
        <taxon>Marinilabiliaceae</taxon>
        <taxon>Thermophagus</taxon>
    </lineage>
</organism>
<dbReference type="STRING" id="385682.SAMN05444380_11936"/>
<name>A0A1I2DL74_9BACT</name>
<keyword evidence="3" id="KW-0813">Transport</keyword>
<keyword evidence="10" id="KW-1185">Reference proteome</keyword>
<dbReference type="GO" id="GO:1990281">
    <property type="term" value="C:efflux pump complex"/>
    <property type="evidence" value="ECO:0007669"/>
    <property type="project" value="TreeGrafter"/>
</dbReference>
<dbReference type="PANTHER" id="PTHR30026:SF20">
    <property type="entry name" value="OUTER MEMBRANE PROTEIN TOLC"/>
    <property type="match status" value="1"/>
</dbReference>
<dbReference type="eggNOG" id="COG1538">
    <property type="taxonomic scope" value="Bacteria"/>
</dbReference>
<dbReference type="InParanoid" id="A0A1I2DL74"/>
<dbReference type="SUPFAM" id="SSF56954">
    <property type="entry name" value="Outer membrane efflux proteins (OEP)"/>
    <property type="match status" value="1"/>
</dbReference>
<evidence type="ECO:0000256" key="7">
    <source>
        <dbReference type="ARBA" id="ARBA00023237"/>
    </source>
</evidence>
<proteinExistence type="inferred from homology"/>
<comment type="similarity">
    <text evidence="2">Belongs to the outer membrane factor (OMF) (TC 1.B.17) family.</text>
</comment>
<evidence type="ECO:0000256" key="5">
    <source>
        <dbReference type="ARBA" id="ARBA00022692"/>
    </source>
</evidence>
<dbReference type="Gene3D" id="1.20.1600.10">
    <property type="entry name" value="Outer membrane efflux proteins (OEP)"/>
    <property type="match status" value="1"/>
</dbReference>
<evidence type="ECO:0000313" key="9">
    <source>
        <dbReference type="EMBL" id="SFE81033.1"/>
    </source>
</evidence>
<dbReference type="GO" id="GO:0015562">
    <property type="term" value="F:efflux transmembrane transporter activity"/>
    <property type="evidence" value="ECO:0007669"/>
    <property type="project" value="InterPro"/>
</dbReference>
<sequence>MIILPITGFSQTTLTLEESRREALENNKTIRSSILDVLKAEAGVKEARTAYLPAIDGSASALYIPDLEELRMFGISRDDLELYQAQFTAQQPVYVGGKIRLANKMAKTSVSMAQNAREMKTAEIILQTDEAFWSLVAMQEQQKVLMRYKQALDSLEQQLALSYELGLVPKSELLKVRVQKNETEVTAVEVDNAVRLLQMNLAQIIGRPLNEPIKAVVDSDFIFQIDTMAPGNALSDASERPEIKILEDKVFLSELQKKMTRADYLPQLGAQVSYGYLNVPDIVSGTWQLNAGAQLSIPIIHWREKKHKMDKAKISEQLAILELENNRELINLEIQQAWLKLQEGVEKIRLAQKNVDEAVESLSEVEISYNAGLNTITDLLNAQAARQRAEASLVEAKSNYQVLKSAWLKAIGRLADVSQ</sequence>
<keyword evidence="7" id="KW-0998">Cell outer membrane</keyword>
<protein>
    <submittedName>
        <fullName evidence="9">Outer membrane protein TolC</fullName>
    </submittedName>
</protein>
<dbReference type="AlphaFoldDB" id="A0A1I2DL74"/>
<dbReference type="Proteomes" id="UP000181976">
    <property type="component" value="Unassembled WGS sequence"/>
</dbReference>
<dbReference type="PANTHER" id="PTHR30026">
    <property type="entry name" value="OUTER MEMBRANE PROTEIN TOLC"/>
    <property type="match status" value="1"/>
</dbReference>
<evidence type="ECO:0000256" key="3">
    <source>
        <dbReference type="ARBA" id="ARBA00022448"/>
    </source>
</evidence>
<keyword evidence="5" id="KW-0812">Transmembrane</keyword>
<evidence type="ECO:0000256" key="1">
    <source>
        <dbReference type="ARBA" id="ARBA00004442"/>
    </source>
</evidence>
<reference evidence="9 10" key="1">
    <citation type="submission" date="2016-10" db="EMBL/GenBank/DDBJ databases">
        <authorList>
            <person name="de Groot N.N."/>
        </authorList>
    </citation>
    <scope>NUCLEOTIDE SEQUENCE [LARGE SCALE GENOMIC DNA]</scope>
    <source>
        <strain evidence="9 10">DSM 19012</strain>
    </source>
</reference>
<keyword evidence="6" id="KW-0472">Membrane</keyword>
<dbReference type="InterPro" id="IPR051906">
    <property type="entry name" value="TolC-like"/>
</dbReference>
<dbReference type="EMBL" id="FONA01000019">
    <property type="protein sequence ID" value="SFE81033.1"/>
    <property type="molecule type" value="Genomic_DNA"/>
</dbReference>
<feature type="coiled-coil region" evidence="8">
    <location>
        <begin position="379"/>
        <end position="406"/>
    </location>
</feature>
<dbReference type="Pfam" id="PF02321">
    <property type="entry name" value="OEP"/>
    <property type="match status" value="2"/>
</dbReference>
<keyword evidence="8" id="KW-0175">Coiled coil</keyword>
<dbReference type="GO" id="GO:0009279">
    <property type="term" value="C:cell outer membrane"/>
    <property type="evidence" value="ECO:0007669"/>
    <property type="project" value="UniProtKB-SubCell"/>
</dbReference>
<evidence type="ECO:0000256" key="6">
    <source>
        <dbReference type="ARBA" id="ARBA00023136"/>
    </source>
</evidence>
<accession>A0A1I2DL74</accession>
<evidence type="ECO:0000313" key="10">
    <source>
        <dbReference type="Proteomes" id="UP000181976"/>
    </source>
</evidence>
<evidence type="ECO:0000256" key="8">
    <source>
        <dbReference type="SAM" id="Coils"/>
    </source>
</evidence>
<dbReference type="GO" id="GO:0015288">
    <property type="term" value="F:porin activity"/>
    <property type="evidence" value="ECO:0007669"/>
    <property type="project" value="TreeGrafter"/>
</dbReference>
<keyword evidence="4" id="KW-1134">Transmembrane beta strand</keyword>
<dbReference type="InterPro" id="IPR003423">
    <property type="entry name" value="OMP_efflux"/>
</dbReference>